<dbReference type="PaxDb" id="4113-PGSC0003DMT400096601"/>
<dbReference type="InParanoid" id="M1DYT8"/>
<organism evidence="1 2">
    <name type="scientific">Solanum tuberosum</name>
    <name type="common">Potato</name>
    <dbReference type="NCBI Taxonomy" id="4113"/>
    <lineage>
        <taxon>Eukaryota</taxon>
        <taxon>Viridiplantae</taxon>
        <taxon>Streptophyta</taxon>
        <taxon>Embryophyta</taxon>
        <taxon>Tracheophyta</taxon>
        <taxon>Spermatophyta</taxon>
        <taxon>Magnoliopsida</taxon>
        <taxon>eudicotyledons</taxon>
        <taxon>Gunneridae</taxon>
        <taxon>Pentapetalae</taxon>
        <taxon>asterids</taxon>
        <taxon>lamiids</taxon>
        <taxon>Solanales</taxon>
        <taxon>Solanaceae</taxon>
        <taxon>Solanoideae</taxon>
        <taxon>Solaneae</taxon>
        <taxon>Solanum</taxon>
    </lineage>
</organism>
<name>M1DYT8_SOLTU</name>
<dbReference type="Proteomes" id="UP000011115">
    <property type="component" value="Unassembled WGS sequence"/>
</dbReference>
<reference evidence="1" key="2">
    <citation type="submission" date="2015-06" db="UniProtKB">
        <authorList>
            <consortium name="EnsemblPlants"/>
        </authorList>
    </citation>
    <scope>IDENTIFICATION</scope>
    <source>
        <strain evidence="1">DM1-3 516 R44</strain>
    </source>
</reference>
<dbReference type="EnsemblPlants" id="PGSC0003DMT400096601">
    <property type="protein sequence ID" value="PGSC0003DMT400096601"/>
    <property type="gene ID" value="PGSC0003DMG400046172"/>
</dbReference>
<protein>
    <submittedName>
        <fullName evidence="1">Uncharacterized protein</fullName>
    </submittedName>
</protein>
<evidence type="ECO:0000313" key="1">
    <source>
        <dbReference type="EnsemblPlants" id="PGSC0003DMT400096601"/>
    </source>
</evidence>
<proteinExistence type="predicted"/>
<keyword evidence="2" id="KW-1185">Reference proteome</keyword>
<dbReference type="Gramene" id="PGSC0003DMT400096601">
    <property type="protein sequence ID" value="PGSC0003DMT400096601"/>
    <property type="gene ID" value="PGSC0003DMG400046172"/>
</dbReference>
<sequence length="77" mass="9010">MRKEEKKQGIVKFLKLRSWILSRGIPTRSFLHEELSEVVLLGGTLRSKREQRGARQKEADTSRICEFLRMNFPSFTG</sequence>
<reference evidence="2" key="1">
    <citation type="journal article" date="2011" name="Nature">
        <title>Genome sequence and analysis of the tuber crop potato.</title>
        <authorList>
            <consortium name="The Potato Genome Sequencing Consortium"/>
        </authorList>
    </citation>
    <scope>NUCLEOTIDE SEQUENCE [LARGE SCALE GENOMIC DNA]</scope>
    <source>
        <strain evidence="2">cv. DM1-3 516 R44</strain>
    </source>
</reference>
<evidence type="ECO:0000313" key="2">
    <source>
        <dbReference type="Proteomes" id="UP000011115"/>
    </source>
</evidence>
<accession>M1DYT8</accession>
<dbReference type="HOGENOM" id="CLU_2642841_0_0_1"/>
<dbReference type="AlphaFoldDB" id="M1DYT8"/>